<accession>A0A4Q7WTI8</accession>
<dbReference type="InterPro" id="IPR003593">
    <property type="entry name" value="AAA+_ATPase"/>
</dbReference>
<dbReference type="GO" id="GO:0004518">
    <property type="term" value="F:nuclease activity"/>
    <property type="evidence" value="ECO:0007669"/>
    <property type="project" value="UniProtKB-KW"/>
</dbReference>
<evidence type="ECO:0000256" key="7">
    <source>
        <dbReference type="ARBA" id="ARBA00022840"/>
    </source>
</evidence>
<keyword evidence="3" id="KW-0677">Repeat</keyword>
<evidence type="ECO:0000313" key="17">
    <source>
        <dbReference type="Proteomes" id="UP000292027"/>
    </source>
</evidence>
<sequence>MGDEAAARRARGSGRLRGRVVDVRGAAEHNLRDVDVVFGPGLTAVVGVSGSGKSSLAFDVVYAEARRQFLDSLALGGNSARVPAARVRRIDGLGPAVAVAQNVLNTNPASTVATSVGLHPFLRILYSRFAEVECPHCHVPVRALSAEERLTTALDLLARDGSLDVEVAIVRQLTGSHARLLAGIRGQFAQVTVDGRPRSATSRTRLDPALPHDIVVRVATLQPGMSAAEVRATLEQADALGRPEVLLGGTPVLRAPICPQCGAWVRPLAPSAFRCDNDTSSHRIAGVTLQELTARSVTEVLEFVQELESRARRIQDELLRRLRPLQELGLGYLALDRSMPTLSRGEAQRTRLAVVLSGRLEDLLHVLDEPTIGLHHNDLSRLLDAIAALPGPVLMVEHDPLAVAMADDVVEIGPGGGDGGGRLVFQGPPAELWRAGTASGIGFSAGARRQRPQRPISNDRIRITGANLRNLRAVDCEIPLGSLTVITGPSGAGKTTLTQEVLLASLRERGPVGCTAFDTPATRARAVDQAPLGNNPRSNPATYTKVLDRIRDVFADETGRSPSDFTFNRAEGACPDCEGMGAVAIGLSYLAPIWVPCEACDGTRYRSEVLEATWAGRSIADVLALSVDEAIVMFAEHPAVNRILQPLQEVGLGYLTLGQPSPSLSGGEAQRVRLAREVAKARSGDLVLLDEPTTGLHPGDLDRLLAVLDRLTDSGCTVVVVEHQPDVIASADWRIELGPGGGPDGGRLQHCGPPVADEQPPVRPRAKPRTDRRSSDAIRVRGARAHNLQGVDVDFAKDRFTVVTGVSGSGKSSLVHDVLESEATRRLLECLSVYERQSVREGPEAPVDSLTGLGTTISIDPSGLGFDGRGPGFYVWDADRVTVGRSSDLDRLLAVVIAKAGVRTCLACGHQTVCRTSPKPESPWSCTDCGTGAVPIEPRHLVGSPASICPQCLGLGVEREFEFATLIVNPDVPVYDGVFGGSLAWFGTTVGEEPPMRSLAERYGFDFDRTPWKALSDEAQHAVLYGDASWRGLNAWAANDVGGKESTAFPCRECGGRRLRAPYLTIRLQGLARDEFFATSLAELEVVLTSMEVPDDPQAADARTTALRRLGFLRAVGLGYLQLNRSTWTLSAGEAQRIKLASVLGDGLVGMTVLLDEPSRGLHPSEVTPLARTLTELRDAGNTVIAVEHDPLIIRAADDVIEIGPGAGPSGGHLVGLDSAQSVTRALLCGQVPAVRRDRRREPTGWMKVTGARENNLDGLDADVPLGVLVGVCGVSGSGKSSLVVDTVALGLVRPKTNIPGRGAIRVRPGDHDTISGAPARTVVADQSRAEITSPGMFLGLIGAVRKQFAASETAIEQGITIKDLSYGCDACKGKGVWQQDMSFLPSVRQTCDACGGSGYRHEAAALLDRGRSLADIEALTIAELVDEWGDLDAVRRMGGAAVELGLGYLVLRQPGWSLSGGEAQRLKLAKEFARTTKTTALYVLDEPTVGLQATDVAVLVGALDALVAAGNSVLVVEHDPAFLAACDWLIELGPGAGPDGGRIVFEGPPDALVEAATATAPYLRGMLP</sequence>
<comment type="subcellular location">
    <subcellularLocation>
        <location evidence="1">Cytoplasm</location>
    </subcellularLocation>
</comment>
<protein>
    <recommendedName>
        <fullName evidence="12">UvrABC system protein A</fullName>
    </recommendedName>
    <alternativeName>
        <fullName evidence="13">Excinuclease ABC subunit A</fullName>
    </alternativeName>
</protein>
<dbReference type="InterPro" id="IPR003439">
    <property type="entry name" value="ABC_transporter-like_ATP-bd"/>
</dbReference>
<dbReference type="Gene3D" id="1.20.1580.10">
    <property type="entry name" value="ABC transporter ATPase like domain"/>
    <property type="match status" value="5"/>
</dbReference>
<keyword evidence="8" id="KW-0267">Excision nuclease</keyword>
<reference evidence="16 17" key="1">
    <citation type="journal article" date="2015" name="Stand. Genomic Sci.">
        <title>Genomic Encyclopedia of Bacterial and Archaeal Type Strains, Phase III: the genomes of soil and plant-associated and newly described type strains.</title>
        <authorList>
            <person name="Whitman W.B."/>
            <person name="Woyke T."/>
            <person name="Klenk H.P."/>
            <person name="Zhou Y."/>
            <person name="Lilburn T.G."/>
            <person name="Beck B.J."/>
            <person name="De Vos P."/>
            <person name="Vandamme P."/>
            <person name="Eisen J.A."/>
            <person name="Garrity G."/>
            <person name="Hugenholtz P."/>
            <person name="Kyrpides N.C."/>
        </authorList>
    </citation>
    <scope>NUCLEOTIDE SEQUENCE [LARGE SCALE GENOMIC DNA]</scope>
    <source>
        <strain evidence="16 17">VKM Ac-2540</strain>
    </source>
</reference>
<evidence type="ECO:0000256" key="6">
    <source>
        <dbReference type="ARBA" id="ARBA00022769"/>
    </source>
</evidence>
<dbReference type="SMART" id="SM00382">
    <property type="entry name" value="AAA"/>
    <property type="match status" value="4"/>
</dbReference>
<dbReference type="InterPro" id="IPR013815">
    <property type="entry name" value="ATP_grasp_subdomain_1"/>
</dbReference>
<dbReference type="Gene3D" id="1.10.8.280">
    <property type="entry name" value="ABC transporter ATPase domain-like"/>
    <property type="match status" value="2"/>
</dbReference>
<dbReference type="Gene3D" id="3.40.50.300">
    <property type="entry name" value="P-loop containing nucleotide triphosphate hydrolases"/>
    <property type="match status" value="6"/>
</dbReference>
<comment type="similarity">
    <text evidence="11">Belongs to the ABC transporter superfamily. UvrA family.</text>
</comment>
<evidence type="ECO:0000256" key="10">
    <source>
        <dbReference type="ARBA" id="ARBA00023204"/>
    </source>
</evidence>
<dbReference type="Proteomes" id="UP000292027">
    <property type="component" value="Unassembled WGS sequence"/>
</dbReference>
<evidence type="ECO:0000256" key="3">
    <source>
        <dbReference type="ARBA" id="ARBA00022737"/>
    </source>
</evidence>
<dbReference type="Gene3D" id="3.30.1490.20">
    <property type="entry name" value="ATP-grasp fold, A domain"/>
    <property type="match status" value="1"/>
</dbReference>
<dbReference type="PANTHER" id="PTHR43152:SF3">
    <property type="entry name" value="UVRABC SYSTEM PROTEIN A"/>
    <property type="match status" value="1"/>
</dbReference>
<dbReference type="GO" id="GO:0005737">
    <property type="term" value="C:cytoplasm"/>
    <property type="evidence" value="ECO:0007669"/>
    <property type="project" value="UniProtKB-SubCell"/>
</dbReference>
<evidence type="ECO:0000256" key="13">
    <source>
        <dbReference type="ARBA" id="ARBA00042156"/>
    </source>
</evidence>
<feature type="region of interest" description="Disordered" evidence="14">
    <location>
        <begin position="736"/>
        <end position="775"/>
    </location>
</feature>
<comment type="caution">
    <text evidence="16">The sequence shown here is derived from an EMBL/GenBank/DDBJ whole genome shotgun (WGS) entry which is preliminary data.</text>
</comment>
<name>A0A4Q7WTI8_9ACTN</name>
<evidence type="ECO:0000256" key="12">
    <source>
        <dbReference type="ARBA" id="ARBA00039316"/>
    </source>
</evidence>
<dbReference type="GO" id="GO:0003677">
    <property type="term" value="F:DNA binding"/>
    <property type="evidence" value="ECO:0007669"/>
    <property type="project" value="UniProtKB-KW"/>
</dbReference>
<evidence type="ECO:0000256" key="4">
    <source>
        <dbReference type="ARBA" id="ARBA00022741"/>
    </source>
</evidence>
<dbReference type="EMBL" id="SHKR01000014">
    <property type="protein sequence ID" value="RZU12649.1"/>
    <property type="molecule type" value="Genomic_DNA"/>
</dbReference>
<keyword evidence="7" id="KW-0067">ATP-binding</keyword>
<dbReference type="GO" id="GO:0006281">
    <property type="term" value="P:DNA repair"/>
    <property type="evidence" value="ECO:0007669"/>
    <property type="project" value="UniProtKB-KW"/>
</dbReference>
<keyword evidence="10" id="KW-0234">DNA repair</keyword>
<evidence type="ECO:0000256" key="1">
    <source>
        <dbReference type="ARBA" id="ARBA00004496"/>
    </source>
</evidence>
<dbReference type="GO" id="GO:0005524">
    <property type="term" value="F:ATP binding"/>
    <property type="evidence" value="ECO:0007669"/>
    <property type="project" value="UniProtKB-KW"/>
</dbReference>
<keyword evidence="4" id="KW-0547">Nucleotide-binding</keyword>
<dbReference type="SUPFAM" id="SSF52540">
    <property type="entry name" value="P-loop containing nucleoside triphosphate hydrolases"/>
    <property type="match status" value="4"/>
</dbReference>
<dbReference type="InterPro" id="IPR027417">
    <property type="entry name" value="P-loop_NTPase"/>
</dbReference>
<keyword evidence="17" id="KW-1185">Reference proteome</keyword>
<organism evidence="16 17">
    <name type="scientific">Kribbella rubisoli</name>
    <dbReference type="NCBI Taxonomy" id="3075929"/>
    <lineage>
        <taxon>Bacteria</taxon>
        <taxon>Bacillati</taxon>
        <taxon>Actinomycetota</taxon>
        <taxon>Actinomycetes</taxon>
        <taxon>Propionibacteriales</taxon>
        <taxon>Kribbellaceae</taxon>
        <taxon>Kribbella</taxon>
    </lineage>
</organism>
<dbReference type="Pfam" id="PF00005">
    <property type="entry name" value="ABC_tran"/>
    <property type="match status" value="1"/>
</dbReference>
<keyword evidence="9" id="KW-0238">DNA-binding</keyword>
<keyword evidence="6" id="KW-0228">DNA excision</keyword>
<evidence type="ECO:0000256" key="5">
    <source>
        <dbReference type="ARBA" id="ARBA00022763"/>
    </source>
</evidence>
<evidence type="ECO:0000256" key="9">
    <source>
        <dbReference type="ARBA" id="ARBA00023125"/>
    </source>
</evidence>
<dbReference type="GO" id="GO:0016887">
    <property type="term" value="F:ATP hydrolysis activity"/>
    <property type="evidence" value="ECO:0007669"/>
    <property type="project" value="InterPro"/>
</dbReference>
<feature type="domain" description="ABC transporter" evidence="15">
    <location>
        <begin position="456"/>
        <end position="764"/>
    </location>
</feature>
<evidence type="ECO:0000256" key="8">
    <source>
        <dbReference type="ARBA" id="ARBA00022881"/>
    </source>
</evidence>
<dbReference type="PANTHER" id="PTHR43152">
    <property type="entry name" value="UVRABC SYSTEM PROTEIN A"/>
    <property type="match status" value="1"/>
</dbReference>
<keyword evidence="2" id="KW-0963">Cytoplasm</keyword>
<dbReference type="InterPro" id="IPR017871">
    <property type="entry name" value="ABC_transporter-like_CS"/>
</dbReference>
<evidence type="ECO:0000256" key="11">
    <source>
        <dbReference type="ARBA" id="ARBA00038000"/>
    </source>
</evidence>
<evidence type="ECO:0000256" key="14">
    <source>
        <dbReference type="SAM" id="MobiDB-lite"/>
    </source>
</evidence>
<evidence type="ECO:0000256" key="2">
    <source>
        <dbReference type="ARBA" id="ARBA00022490"/>
    </source>
</evidence>
<proteinExistence type="inferred from homology"/>
<evidence type="ECO:0000313" key="16">
    <source>
        <dbReference type="EMBL" id="RZU12649.1"/>
    </source>
</evidence>
<gene>
    <name evidence="16" type="ORF">EV645_5922</name>
</gene>
<dbReference type="PROSITE" id="PS50893">
    <property type="entry name" value="ABC_TRANSPORTER_2"/>
    <property type="match status" value="1"/>
</dbReference>
<evidence type="ECO:0000259" key="15">
    <source>
        <dbReference type="PROSITE" id="PS50893"/>
    </source>
</evidence>
<keyword evidence="5" id="KW-0227">DNA damage</keyword>
<dbReference type="PROSITE" id="PS00211">
    <property type="entry name" value="ABC_TRANSPORTER_1"/>
    <property type="match status" value="3"/>
</dbReference>